<comment type="caution">
    <text evidence="1">The sequence shown here is derived from an EMBL/GenBank/DDBJ whole genome shotgun (WGS) entry which is preliminary data.</text>
</comment>
<sequence>MGHVLMEGIFLKNRNPTTRADMITEFLGKSQSCISLPGYLASSWETRLPHQPRLPLQ</sequence>
<gene>
    <name evidence="1" type="ORF">BPSY_1499</name>
</gene>
<dbReference type="EMBL" id="JGZI01000010">
    <property type="protein sequence ID" value="KFI81094.1"/>
    <property type="molecule type" value="Genomic_DNA"/>
</dbReference>
<organism evidence="1 2">
    <name type="scientific">Bifidobacterium psychraerophilum</name>
    <dbReference type="NCBI Taxonomy" id="218140"/>
    <lineage>
        <taxon>Bacteria</taxon>
        <taxon>Bacillati</taxon>
        <taxon>Actinomycetota</taxon>
        <taxon>Actinomycetes</taxon>
        <taxon>Bifidobacteriales</taxon>
        <taxon>Bifidobacteriaceae</taxon>
        <taxon>Bifidobacterium</taxon>
    </lineage>
</organism>
<keyword evidence="2" id="KW-1185">Reference proteome</keyword>
<accession>A0A087CCU4</accession>
<dbReference type="AlphaFoldDB" id="A0A087CCU4"/>
<dbReference type="STRING" id="218140.BPSY_1499"/>
<name>A0A087CCU4_9BIFI</name>
<evidence type="ECO:0000313" key="1">
    <source>
        <dbReference type="EMBL" id="KFI81094.1"/>
    </source>
</evidence>
<reference evidence="1 2" key="1">
    <citation type="submission" date="2014-03" db="EMBL/GenBank/DDBJ databases">
        <title>Genomics of Bifidobacteria.</title>
        <authorList>
            <person name="Ventura M."/>
            <person name="Milani C."/>
            <person name="Lugli G.A."/>
        </authorList>
    </citation>
    <scope>NUCLEOTIDE SEQUENCE [LARGE SCALE GENOMIC DNA]</scope>
    <source>
        <strain evidence="1 2">LMG 21775</strain>
    </source>
</reference>
<dbReference type="Proteomes" id="UP000029050">
    <property type="component" value="Unassembled WGS sequence"/>
</dbReference>
<evidence type="ECO:0000313" key="2">
    <source>
        <dbReference type="Proteomes" id="UP000029050"/>
    </source>
</evidence>
<proteinExistence type="predicted"/>
<protein>
    <submittedName>
        <fullName evidence="1">Uncharacterized protein</fullName>
    </submittedName>
</protein>